<dbReference type="RefSeq" id="WP_197548783.1">
    <property type="nucleotide sequence ID" value="NZ_CP063164.1"/>
</dbReference>
<accession>A0A7M1S4R7</accession>
<keyword evidence="1" id="KW-0175">Coiled coil</keyword>
<evidence type="ECO:0008006" key="5">
    <source>
        <dbReference type="Google" id="ProtNLM"/>
    </source>
</evidence>
<gene>
    <name evidence="3" type="ORF">IMZ28_00935</name>
</gene>
<dbReference type="SUPFAM" id="SSF56935">
    <property type="entry name" value="Porins"/>
    <property type="match status" value="1"/>
</dbReference>
<proteinExistence type="predicted"/>
<evidence type="ECO:0000256" key="2">
    <source>
        <dbReference type="SAM" id="SignalP"/>
    </source>
</evidence>
<dbReference type="InterPro" id="IPR023614">
    <property type="entry name" value="Porin_dom_sf"/>
</dbReference>
<feature type="chain" id="PRO_5029825226" description="Porin" evidence="2">
    <location>
        <begin position="22"/>
        <end position="408"/>
    </location>
</feature>
<dbReference type="EMBL" id="CP063164">
    <property type="protein sequence ID" value="QOR62082.1"/>
    <property type="molecule type" value="Genomic_DNA"/>
</dbReference>
<dbReference type="Proteomes" id="UP000595074">
    <property type="component" value="Chromosome"/>
</dbReference>
<protein>
    <recommendedName>
        <fullName evidence="5">Porin</fullName>
    </recommendedName>
</protein>
<keyword evidence="2" id="KW-0732">Signal</keyword>
<evidence type="ECO:0000313" key="3">
    <source>
        <dbReference type="EMBL" id="QOR62082.1"/>
    </source>
</evidence>
<organism evidence="3 4">
    <name type="scientific">Sulfurovum indicum</name>
    <dbReference type="NCBI Taxonomy" id="2779528"/>
    <lineage>
        <taxon>Bacteria</taxon>
        <taxon>Pseudomonadati</taxon>
        <taxon>Campylobacterota</taxon>
        <taxon>Epsilonproteobacteria</taxon>
        <taxon>Campylobacterales</taxon>
        <taxon>Sulfurovaceae</taxon>
        <taxon>Sulfurovum</taxon>
    </lineage>
</organism>
<sequence>MKKTILSLVAISAISTTGVLADSTTDIAELKAMMMEMNKRLATLETENKQLKAQVKKTKTAVASSRKRYASKGVVLADNSLEERVEKLEKHTTVKSKAPVLKFSGKHYLGFVSDSEKNTNKFETRRNYLQVKGYFADNPKDYFRITLDTHHDETGDWKVRLKYAYLYLDNVLPFTGVEIGQAHRPWIDYEEHHGWFYRSISKVLVEDSNAAHFTNSADLGVNFKTKTENFSSELGIFNGEGYHGDTDGNTNLSGEWRLTAHLLGTGTKHVHKSDTYANISFFGQYNTDYKETTTSGPKDDFVWYGLHAVYNQPEFLVAAQYVEATDGGVDKEGNGWSLNGEFRFAEKWNLLGRYDSFDLDAGEEKERKIVGVAYKYNKNVEFIANYLNEEIDNNTKTDAAMLTAEVNW</sequence>
<feature type="signal peptide" evidence="2">
    <location>
        <begin position="1"/>
        <end position="21"/>
    </location>
</feature>
<dbReference type="KEGG" id="sinu:IMZ28_00935"/>
<feature type="coiled-coil region" evidence="1">
    <location>
        <begin position="20"/>
        <end position="68"/>
    </location>
</feature>
<name>A0A7M1S4R7_9BACT</name>
<reference evidence="3 4" key="1">
    <citation type="submission" date="2020-10" db="EMBL/GenBank/DDBJ databases">
        <title>The genome of sulfurovum sp.</title>
        <authorList>
            <person name="Xie S."/>
            <person name="Shao Z."/>
            <person name="Jiang L."/>
        </authorList>
    </citation>
    <scope>NUCLEOTIDE SEQUENCE [LARGE SCALE GENOMIC DNA]</scope>
    <source>
        <strain evidence="3 4">ST-419</strain>
    </source>
</reference>
<dbReference type="AlphaFoldDB" id="A0A7M1S4R7"/>
<dbReference type="Gene3D" id="2.40.160.10">
    <property type="entry name" value="Porin"/>
    <property type="match status" value="1"/>
</dbReference>
<evidence type="ECO:0000256" key="1">
    <source>
        <dbReference type="SAM" id="Coils"/>
    </source>
</evidence>
<keyword evidence="4" id="KW-1185">Reference proteome</keyword>
<evidence type="ECO:0000313" key="4">
    <source>
        <dbReference type="Proteomes" id="UP000595074"/>
    </source>
</evidence>